<dbReference type="RefSeq" id="WP_156561805.1">
    <property type="nucleotide sequence ID" value="NZ_CACRTV010000057.1"/>
</dbReference>
<evidence type="ECO:0000313" key="1">
    <source>
        <dbReference type="EMBL" id="VYU48404.1"/>
    </source>
</evidence>
<dbReference type="AlphaFoldDB" id="A0A6N3F8I4"/>
<sequence>MLGFIKQVVRELPKVAVVTNKNYTGALNFCQIVYVGKDERYYKVELFYNETDVFTPKATTMLLGEGHSETLKDRIISSISSYDTFTECKKYMADKMSTQKINKFLGKYMNTLIDEITSIQIPGIVIEECKLYFTPACMVFIKYKLSDERRPTLKAFIGTSVMPTRDMDIAETFLLEEVNNIISGGIGWF</sequence>
<protein>
    <submittedName>
        <fullName evidence="1">Uncharacterized protein</fullName>
    </submittedName>
</protein>
<accession>A0A6N3F8I4</accession>
<dbReference type="EMBL" id="CACRTV010000057">
    <property type="protein sequence ID" value="VYU48404.1"/>
    <property type="molecule type" value="Genomic_DNA"/>
</dbReference>
<gene>
    <name evidence="1" type="ORF">CPLFYP93_02441</name>
</gene>
<organism evidence="1">
    <name type="scientific">Clostridium paraputrificum</name>
    <dbReference type="NCBI Taxonomy" id="29363"/>
    <lineage>
        <taxon>Bacteria</taxon>
        <taxon>Bacillati</taxon>
        <taxon>Bacillota</taxon>
        <taxon>Clostridia</taxon>
        <taxon>Eubacteriales</taxon>
        <taxon>Clostridiaceae</taxon>
        <taxon>Clostridium</taxon>
    </lineage>
</organism>
<proteinExistence type="predicted"/>
<reference evidence="1" key="1">
    <citation type="submission" date="2019-11" db="EMBL/GenBank/DDBJ databases">
        <authorList>
            <person name="Feng L."/>
        </authorList>
    </citation>
    <scope>NUCLEOTIDE SEQUENCE</scope>
    <source>
        <strain evidence="1">CParaputrificumLFYP93</strain>
    </source>
</reference>
<name>A0A6N3F8I4_9CLOT</name>